<dbReference type="GO" id="GO:0015171">
    <property type="term" value="F:amino acid transmembrane transporter activity"/>
    <property type="evidence" value="ECO:0007669"/>
    <property type="project" value="TreeGrafter"/>
</dbReference>
<accession>A0A517LBT7</accession>
<dbReference type="InterPro" id="IPR008271">
    <property type="entry name" value="Ser/Thr_kinase_AS"/>
</dbReference>
<dbReference type="AlphaFoldDB" id="A0A517LBT7"/>
<comment type="subcellular location">
    <subcellularLocation>
        <location evidence="1">Membrane</location>
        <topology evidence="1">Multi-pass membrane protein</topology>
    </subcellularLocation>
</comment>
<feature type="transmembrane region" description="Helical" evidence="8">
    <location>
        <begin position="662"/>
        <end position="684"/>
    </location>
</feature>
<keyword evidence="2" id="KW-0813">Transport</keyword>
<evidence type="ECO:0000256" key="1">
    <source>
        <dbReference type="ARBA" id="ARBA00004141"/>
    </source>
</evidence>
<feature type="region of interest" description="Disordered" evidence="7">
    <location>
        <begin position="1"/>
        <end position="74"/>
    </location>
</feature>
<feature type="domain" description="Protein kinase" evidence="9">
    <location>
        <begin position="84"/>
        <end position="431"/>
    </location>
</feature>
<dbReference type="Gene3D" id="1.10.510.10">
    <property type="entry name" value="Transferase(Phosphotransferase) domain 1"/>
    <property type="match status" value="1"/>
</dbReference>
<evidence type="ECO:0000256" key="8">
    <source>
        <dbReference type="SAM" id="Phobius"/>
    </source>
</evidence>
<dbReference type="GO" id="GO:0016020">
    <property type="term" value="C:membrane"/>
    <property type="evidence" value="ECO:0007669"/>
    <property type="project" value="UniProtKB-SubCell"/>
</dbReference>
<dbReference type="SMART" id="SM00220">
    <property type="entry name" value="S_TKc"/>
    <property type="match status" value="1"/>
</dbReference>
<feature type="transmembrane region" description="Helical" evidence="8">
    <location>
        <begin position="948"/>
        <end position="973"/>
    </location>
</feature>
<dbReference type="InterPro" id="IPR000719">
    <property type="entry name" value="Prot_kinase_dom"/>
</dbReference>
<dbReference type="EMBL" id="CP042193">
    <property type="protein sequence ID" value="QDS73105.1"/>
    <property type="molecule type" value="Genomic_DNA"/>
</dbReference>
<feature type="transmembrane region" description="Helical" evidence="8">
    <location>
        <begin position="819"/>
        <end position="844"/>
    </location>
</feature>
<dbReference type="PROSITE" id="PS00218">
    <property type="entry name" value="AMINO_ACID_PERMEASE_1"/>
    <property type="match status" value="1"/>
</dbReference>
<dbReference type="InterPro" id="IPR050524">
    <property type="entry name" value="APC_YAT"/>
</dbReference>
<evidence type="ECO:0000256" key="4">
    <source>
        <dbReference type="ARBA" id="ARBA00022970"/>
    </source>
</evidence>
<dbReference type="InterPro" id="IPR004841">
    <property type="entry name" value="AA-permease/SLC12A_dom"/>
</dbReference>
<keyword evidence="6 8" id="KW-0472">Membrane</keyword>
<feature type="compositionally biased region" description="Polar residues" evidence="7">
    <location>
        <begin position="169"/>
        <end position="185"/>
    </location>
</feature>
<dbReference type="Pfam" id="PF00069">
    <property type="entry name" value="Pkinase"/>
    <property type="match status" value="1"/>
</dbReference>
<dbReference type="PANTHER" id="PTHR43341:SF12">
    <property type="entry name" value="AMINO ACID TRANSPORTER (EUROFUNG)"/>
    <property type="match status" value="1"/>
</dbReference>
<feature type="transmembrane region" description="Helical" evidence="8">
    <location>
        <begin position="734"/>
        <end position="759"/>
    </location>
</feature>
<evidence type="ECO:0000256" key="7">
    <source>
        <dbReference type="SAM" id="MobiDB-lite"/>
    </source>
</evidence>
<feature type="region of interest" description="Disordered" evidence="7">
    <location>
        <begin position="160"/>
        <end position="185"/>
    </location>
</feature>
<dbReference type="GO" id="GO:0005524">
    <property type="term" value="F:ATP binding"/>
    <property type="evidence" value="ECO:0007669"/>
    <property type="project" value="InterPro"/>
</dbReference>
<dbReference type="PANTHER" id="PTHR43341">
    <property type="entry name" value="AMINO ACID PERMEASE"/>
    <property type="match status" value="1"/>
</dbReference>
<evidence type="ECO:0000313" key="11">
    <source>
        <dbReference type="Proteomes" id="UP000316270"/>
    </source>
</evidence>
<feature type="transmembrane region" description="Helical" evidence="8">
    <location>
        <begin position="587"/>
        <end position="610"/>
    </location>
</feature>
<protein>
    <recommendedName>
        <fullName evidence="9">Protein kinase domain-containing protein</fullName>
    </recommendedName>
</protein>
<evidence type="ECO:0000256" key="3">
    <source>
        <dbReference type="ARBA" id="ARBA00022692"/>
    </source>
</evidence>
<keyword evidence="4" id="KW-0029">Amino-acid transport</keyword>
<gene>
    <name evidence="10" type="ORF">FKW77_000738</name>
</gene>
<evidence type="ECO:0000259" key="9">
    <source>
        <dbReference type="PROSITE" id="PS50011"/>
    </source>
</evidence>
<feature type="compositionally biased region" description="Basic and acidic residues" evidence="7">
    <location>
        <begin position="1"/>
        <end position="13"/>
    </location>
</feature>
<dbReference type="PROSITE" id="PS00108">
    <property type="entry name" value="PROTEIN_KINASE_ST"/>
    <property type="match status" value="1"/>
</dbReference>
<dbReference type="InterPro" id="IPR004840">
    <property type="entry name" value="Amino_acid_permease_CS"/>
</dbReference>
<reference evidence="10 11" key="1">
    <citation type="submission" date="2019-07" db="EMBL/GenBank/DDBJ databases">
        <title>Finished genome of Venturia effusa.</title>
        <authorList>
            <person name="Young C.A."/>
            <person name="Cox M.P."/>
            <person name="Ganley A.R.D."/>
            <person name="David W.J."/>
        </authorList>
    </citation>
    <scope>NUCLEOTIDE SEQUENCE [LARGE SCALE GENOMIC DNA]</scope>
    <source>
        <strain evidence="11">albino</strain>
    </source>
</reference>
<keyword evidence="3 8" id="KW-0812">Transmembrane</keyword>
<name>A0A517LBT7_9PEZI</name>
<dbReference type="SUPFAM" id="SSF56112">
    <property type="entry name" value="Protein kinase-like (PK-like)"/>
    <property type="match status" value="1"/>
</dbReference>
<evidence type="ECO:0000256" key="6">
    <source>
        <dbReference type="ARBA" id="ARBA00023136"/>
    </source>
</evidence>
<sequence>MVRESARIHKRPAEFAGLPSPKRARIGAPSVPKAPRNRRAVNSARQGPAQDDDEARADSDNHANDPSPIGDDYEQHSVPWLVKHARQRVIMEALAGNLRKADMIASIRAFDLREAEQLRQRAEILEQEAGLRDIPMPRIPAIIERGGRLIPQVTRLDKMDNKECKRDTNTSSHWDSTASRPETQTRSNCIPESFIWYVAHELFGAIKTMRDGCNAGGVIDPEHDGRPWTEVVHLDIKPQNIFMGEINEEDPHATEHEWPKIQLADFGVSVELRDWNNPKDFAGRGTPGYLAPEQFRQINRDQTRFPEQQITHKTNVWGVAAVLYDLTNPSPNDGEFESGGPCWRQPSNQQQRRHIHEDLATEPPGNLNADELEWRKLPARRATRNHVGVQEQHVYSEELRNFIAQCLEYYPARRPSIEALLTTIRRNRDKFDDLDTAFEDMGDEEVSLAGDSIFKLESMADTKLVVEEREAAAERGLVVEPDFTEKAAFDPELQLGASDGGGHDPPAYSGGATAEKHQELGFWTRNGCTVESFKRRTVDDAHNQLNQTMKPRHLHMIAIGGSIGAGLFVGSGSALANGGPGALLLDFGIIGIMMFNVVYALGELAVMYPVSGGFYTYSARFVDPSWGFAMGWNYVFQWAVVLPLELTVAAITVEYWGAGVNVAVWITVFLLGIILINIFGVLGFAEEEFWSSILKLAAIVIFMIIALVLVLGGGKPGTPYDEYYGARLFYDPGAFSNGFKGVCAVFVTAAFAFSGTELVGLAAAEAENPAKALPGAIKQVFWRITLFYILSLLFVSLLVPYDNPNLLGNEGAAASPFVIAAANANLVGFDSFMNVVILVSVISIGNSGVYGGSRTLTALAEQGYAPKIFAYIDRSGRPLFSTIAIIVCGLLAYMNLAATGEIIFNWLLSLSGLAALFTWGSICIAHIRFRAAWKHHGHTVDEIPFRAVFGVYGSWVGLLMIFLVLVAQFYVAIWPLGGGVNSAEGFFQVMLALPVVIFFWVIGYIWKGRNQGFLTLGKIDVDGGRREVDWDRINAYKAHVASKPMWRRMIHAAF</sequence>
<dbReference type="FunFam" id="1.20.1740.10:FF:000017">
    <property type="entry name" value="Amino acid permease"/>
    <property type="match status" value="1"/>
</dbReference>
<feature type="transmembrane region" description="Helical" evidence="8">
    <location>
        <begin position="879"/>
        <end position="897"/>
    </location>
</feature>
<dbReference type="PROSITE" id="PS50011">
    <property type="entry name" value="PROTEIN_KINASE_DOM"/>
    <property type="match status" value="1"/>
</dbReference>
<dbReference type="STRING" id="50376.A0A517LBT7"/>
<feature type="transmembrane region" description="Helical" evidence="8">
    <location>
        <begin position="631"/>
        <end position="656"/>
    </location>
</feature>
<feature type="transmembrane region" description="Helical" evidence="8">
    <location>
        <begin position="780"/>
        <end position="799"/>
    </location>
</feature>
<keyword evidence="11" id="KW-1185">Reference proteome</keyword>
<feature type="transmembrane region" description="Helical" evidence="8">
    <location>
        <begin position="985"/>
        <end position="1006"/>
    </location>
</feature>
<evidence type="ECO:0000313" key="10">
    <source>
        <dbReference type="EMBL" id="QDS73105.1"/>
    </source>
</evidence>
<proteinExistence type="predicted"/>
<evidence type="ECO:0000256" key="5">
    <source>
        <dbReference type="ARBA" id="ARBA00022989"/>
    </source>
</evidence>
<keyword evidence="5 8" id="KW-1133">Transmembrane helix</keyword>
<feature type="transmembrane region" description="Helical" evidence="8">
    <location>
        <begin position="903"/>
        <end position="927"/>
    </location>
</feature>
<dbReference type="Pfam" id="PF00324">
    <property type="entry name" value="AA_permease"/>
    <property type="match status" value="1"/>
</dbReference>
<dbReference type="InterPro" id="IPR011009">
    <property type="entry name" value="Kinase-like_dom_sf"/>
</dbReference>
<dbReference type="GO" id="GO:0004672">
    <property type="term" value="F:protein kinase activity"/>
    <property type="evidence" value="ECO:0007669"/>
    <property type="project" value="InterPro"/>
</dbReference>
<feature type="transmembrane region" description="Helical" evidence="8">
    <location>
        <begin position="554"/>
        <end position="575"/>
    </location>
</feature>
<dbReference type="OrthoDB" id="3900342at2759"/>
<dbReference type="Gene3D" id="1.20.1740.10">
    <property type="entry name" value="Amino acid/polyamine transporter I"/>
    <property type="match status" value="1"/>
</dbReference>
<evidence type="ECO:0000256" key="2">
    <source>
        <dbReference type="ARBA" id="ARBA00022448"/>
    </source>
</evidence>
<organism evidence="10 11">
    <name type="scientific">Venturia effusa</name>
    <dbReference type="NCBI Taxonomy" id="50376"/>
    <lineage>
        <taxon>Eukaryota</taxon>
        <taxon>Fungi</taxon>
        <taxon>Dikarya</taxon>
        <taxon>Ascomycota</taxon>
        <taxon>Pezizomycotina</taxon>
        <taxon>Dothideomycetes</taxon>
        <taxon>Pleosporomycetidae</taxon>
        <taxon>Venturiales</taxon>
        <taxon>Venturiaceae</taxon>
        <taxon>Venturia</taxon>
    </lineage>
</organism>
<feature type="transmembrane region" description="Helical" evidence="8">
    <location>
        <begin position="696"/>
        <end position="714"/>
    </location>
</feature>
<dbReference type="Proteomes" id="UP000316270">
    <property type="component" value="Chromosome 9"/>
</dbReference>